<protein>
    <recommendedName>
        <fullName evidence="4">Rho termination factor-like protein</fullName>
    </recommendedName>
</protein>
<dbReference type="EMBL" id="QHHQ01000003">
    <property type="protein sequence ID" value="RAI01106.1"/>
    <property type="molecule type" value="Genomic_DNA"/>
</dbReference>
<evidence type="ECO:0000256" key="1">
    <source>
        <dbReference type="SAM" id="MobiDB-lite"/>
    </source>
</evidence>
<proteinExistence type="predicted"/>
<comment type="caution">
    <text evidence="2">The sequence shown here is derived from an EMBL/GenBank/DDBJ whole genome shotgun (WGS) entry which is preliminary data.</text>
</comment>
<reference evidence="2 3" key="1">
    <citation type="submission" date="2018-05" db="EMBL/GenBank/DDBJ databases">
        <title>Acuticoccus sediminis sp. nov., isolated from deep-sea sediment of Indian Ocean.</title>
        <authorList>
            <person name="Liu X."/>
            <person name="Lai Q."/>
            <person name="Du Y."/>
            <person name="Sun F."/>
            <person name="Zhang X."/>
            <person name="Wang S."/>
            <person name="Shao Z."/>
        </authorList>
    </citation>
    <scope>NUCLEOTIDE SEQUENCE [LARGE SCALE GENOMIC DNA]</scope>
    <source>
        <strain evidence="2 3">PTG4-2</strain>
    </source>
</reference>
<dbReference type="AlphaFoldDB" id="A0A8B2NN38"/>
<dbReference type="Proteomes" id="UP000249590">
    <property type="component" value="Unassembled WGS sequence"/>
</dbReference>
<feature type="region of interest" description="Disordered" evidence="1">
    <location>
        <begin position="28"/>
        <end position="68"/>
    </location>
</feature>
<accession>A0A8B2NN38</accession>
<gene>
    <name evidence="2" type="ORF">DLJ53_17985</name>
</gene>
<organism evidence="2 3">
    <name type="scientific">Acuticoccus sediminis</name>
    <dbReference type="NCBI Taxonomy" id="2184697"/>
    <lineage>
        <taxon>Bacteria</taxon>
        <taxon>Pseudomonadati</taxon>
        <taxon>Pseudomonadota</taxon>
        <taxon>Alphaproteobacteria</taxon>
        <taxon>Hyphomicrobiales</taxon>
        <taxon>Amorphaceae</taxon>
        <taxon>Acuticoccus</taxon>
    </lineage>
</organism>
<evidence type="ECO:0000313" key="2">
    <source>
        <dbReference type="EMBL" id="RAI01106.1"/>
    </source>
</evidence>
<feature type="compositionally biased region" description="Basic and acidic residues" evidence="1">
    <location>
        <begin position="28"/>
        <end position="43"/>
    </location>
</feature>
<name>A0A8B2NN38_9HYPH</name>
<keyword evidence="3" id="KW-1185">Reference proteome</keyword>
<evidence type="ECO:0000313" key="3">
    <source>
        <dbReference type="Proteomes" id="UP000249590"/>
    </source>
</evidence>
<sequence length="101" mass="10395">MKLKDISTGEVVGMRYAMAMAAVEAGTHEIVNEGEPAREERVGAEPGGEGEGDDAGGDANHGGDLDGMTKDELLAVAKERGLNAKPAMSKAEILAALRSAE</sequence>
<dbReference type="RefSeq" id="WP_111347703.1">
    <property type="nucleotide sequence ID" value="NZ_QHHQ01000003.1"/>
</dbReference>
<evidence type="ECO:0008006" key="4">
    <source>
        <dbReference type="Google" id="ProtNLM"/>
    </source>
</evidence>